<sequence length="116" mass="12267">MAGVVPGTLKVSNDCIADLAGYAALECYGVVGMAAIDEQGGVAQLLPTNRLRRGIDVDVTPDGHLSVDLHVIVEQGVNMASVVNNLTSSVKFILKQIAELDDVKVTVHIEGLRSNR</sequence>
<dbReference type="PANTHER" id="PTHR34297:SF2">
    <property type="entry name" value="ASP23_GLS24 FAMILY ENVELOPE STRESS RESPONSE PROTEIN"/>
    <property type="match status" value="1"/>
</dbReference>
<dbReference type="Pfam" id="PF03780">
    <property type="entry name" value="Asp23"/>
    <property type="match status" value="1"/>
</dbReference>
<comment type="caution">
    <text evidence="2">The sequence shown here is derived from an EMBL/GenBank/DDBJ whole genome shotgun (WGS) entry which is preliminary data.</text>
</comment>
<name>A0A100YUC2_TRASO</name>
<gene>
    <name evidence="2" type="ORF">AUL39_09195</name>
</gene>
<dbReference type="RefSeq" id="WP_059055575.1">
    <property type="nucleotide sequence ID" value="NZ_JAZHSO010000010.1"/>
</dbReference>
<organism evidence="2 3">
    <name type="scientific">Tractidigestivibacter scatoligenes</name>
    <name type="common">Olsenella scatoligenes</name>
    <dbReference type="NCBI Taxonomy" id="1299998"/>
    <lineage>
        <taxon>Bacteria</taxon>
        <taxon>Bacillati</taxon>
        <taxon>Actinomycetota</taxon>
        <taxon>Coriobacteriia</taxon>
        <taxon>Coriobacteriales</taxon>
        <taxon>Atopobiaceae</taxon>
        <taxon>Tractidigestivibacter</taxon>
    </lineage>
</organism>
<dbReference type="STRING" id="1299998.AUL39_09195"/>
<dbReference type="OrthoDB" id="9791482at2"/>
<evidence type="ECO:0000313" key="2">
    <source>
        <dbReference type="EMBL" id="KUH57855.1"/>
    </source>
</evidence>
<keyword evidence="3" id="KW-1185">Reference proteome</keyword>
<accession>A0A100YUC2</accession>
<dbReference type="Proteomes" id="UP000054078">
    <property type="component" value="Unassembled WGS sequence"/>
</dbReference>
<evidence type="ECO:0000313" key="3">
    <source>
        <dbReference type="Proteomes" id="UP000054078"/>
    </source>
</evidence>
<protein>
    <submittedName>
        <fullName evidence="2">Alkaline-shock protein</fullName>
    </submittedName>
</protein>
<dbReference type="AlphaFoldDB" id="A0A100YUC2"/>
<proteinExistence type="inferred from homology"/>
<dbReference type="EMBL" id="LOJF01000011">
    <property type="protein sequence ID" value="KUH57855.1"/>
    <property type="molecule type" value="Genomic_DNA"/>
</dbReference>
<evidence type="ECO:0000256" key="1">
    <source>
        <dbReference type="ARBA" id="ARBA00005721"/>
    </source>
</evidence>
<dbReference type="PANTHER" id="PTHR34297">
    <property type="entry name" value="HYPOTHETICAL CYTOSOLIC PROTEIN-RELATED"/>
    <property type="match status" value="1"/>
</dbReference>
<reference evidence="2 3" key="1">
    <citation type="submission" date="2015-12" db="EMBL/GenBank/DDBJ databases">
        <title>Draft Genome Sequence of Olsenella scatoligenes SK9K4T; a Producer of 3-Methylindole- (skatole) and 4-Methylphenol- (p-cresol) Isolated from Pig Feces.</title>
        <authorList>
            <person name="Li X."/>
            <person name="Borg B."/>
            <person name="Canibe N."/>
        </authorList>
    </citation>
    <scope>NUCLEOTIDE SEQUENCE [LARGE SCALE GENOMIC DNA]</scope>
    <source>
        <strain evidence="2 3">SK9K4</strain>
    </source>
</reference>
<comment type="similarity">
    <text evidence="1">Belongs to the asp23 family.</text>
</comment>
<dbReference type="InterPro" id="IPR005531">
    <property type="entry name" value="Asp23"/>
</dbReference>